<dbReference type="OrthoDB" id="3800738at2759"/>
<evidence type="ECO:0000313" key="1">
    <source>
        <dbReference type="EMBL" id="GIZ40033.1"/>
    </source>
</evidence>
<sequence>MNKLRGPSTNGPAITHTIMYKHNKCEGNQVEGCKRGAGHKVAHIYELLEQILLSVAPRDLLLSQKVCVALKDMIIGSPRIRTKFLMSLDEFSETATWPNPMPGLFRTIEMRWCYNATVAKRRLRYVLVQVDSHELFSGKWKQDGSWRNMLLATAYLQSIRMHIDGKSRDFPVESNASRLRQTICPLDAVDCSCNLEPSTPGYPAGVKLGDLADLAHEFGLGGTVQFSAYISDHGKALSCVEV</sequence>
<accession>A0A9P3CK80</accession>
<comment type="caution">
    <text evidence="1">The sequence shown here is derived from an EMBL/GenBank/DDBJ whole genome shotgun (WGS) entry which is preliminary data.</text>
</comment>
<dbReference type="AlphaFoldDB" id="A0A9P3CK80"/>
<gene>
    <name evidence="1" type="ORF">CKM354_000338900</name>
</gene>
<proteinExistence type="predicted"/>
<dbReference type="GeneID" id="68288964"/>
<evidence type="ECO:0000313" key="2">
    <source>
        <dbReference type="Proteomes" id="UP000825890"/>
    </source>
</evidence>
<dbReference type="RefSeq" id="XP_044654520.1">
    <property type="nucleotide sequence ID" value="XM_044798585.1"/>
</dbReference>
<reference evidence="1 2" key="1">
    <citation type="submission" date="2021-01" db="EMBL/GenBank/DDBJ databases">
        <title>Cercospora kikuchii MAFF 305040 whole genome shotgun sequence.</title>
        <authorList>
            <person name="Kashiwa T."/>
            <person name="Suzuki T."/>
        </authorList>
    </citation>
    <scope>NUCLEOTIDE SEQUENCE [LARGE SCALE GENOMIC DNA]</scope>
    <source>
        <strain evidence="1 2">MAFF 305040</strain>
    </source>
</reference>
<evidence type="ECO:0008006" key="3">
    <source>
        <dbReference type="Google" id="ProtNLM"/>
    </source>
</evidence>
<dbReference type="EMBL" id="BOLY01000002">
    <property type="protein sequence ID" value="GIZ40033.1"/>
    <property type="molecule type" value="Genomic_DNA"/>
</dbReference>
<dbReference type="Proteomes" id="UP000825890">
    <property type="component" value="Unassembled WGS sequence"/>
</dbReference>
<protein>
    <recommendedName>
        <fullName evidence="3">F-box domain-containing protein</fullName>
    </recommendedName>
</protein>
<name>A0A9P3CK80_9PEZI</name>
<keyword evidence="2" id="KW-1185">Reference proteome</keyword>
<organism evidence="1 2">
    <name type="scientific">Cercospora kikuchii</name>
    <dbReference type="NCBI Taxonomy" id="84275"/>
    <lineage>
        <taxon>Eukaryota</taxon>
        <taxon>Fungi</taxon>
        <taxon>Dikarya</taxon>
        <taxon>Ascomycota</taxon>
        <taxon>Pezizomycotina</taxon>
        <taxon>Dothideomycetes</taxon>
        <taxon>Dothideomycetidae</taxon>
        <taxon>Mycosphaerellales</taxon>
        <taxon>Mycosphaerellaceae</taxon>
        <taxon>Cercospora</taxon>
    </lineage>
</organism>